<keyword evidence="3" id="KW-1185">Reference proteome</keyword>
<organism evidence="2 3">
    <name type="scientific">Leptothrix discophora</name>
    <dbReference type="NCBI Taxonomy" id="89"/>
    <lineage>
        <taxon>Bacteria</taxon>
        <taxon>Pseudomonadati</taxon>
        <taxon>Pseudomonadota</taxon>
        <taxon>Betaproteobacteria</taxon>
        <taxon>Burkholderiales</taxon>
        <taxon>Sphaerotilaceae</taxon>
        <taxon>Leptothrix</taxon>
    </lineage>
</organism>
<evidence type="ECO:0000313" key="3">
    <source>
        <dbReference type="Proteomes" id="UP001235760"/>
    </source>
</evidence>
<reference evidence="2 3" key="1">
    <citation type="submission" date="2023-08" db="EMBL/GenBank/DDBJ databases">
        <authorList>
            <person name="Roldan D.M."/>
            <person name="Menes R.J."/>
        </authorList>
    </citation>
    <scope>NUCLEOTIDE SEQUENCE [LARGE SCALE GENOMIC DNA]</scope>
    <source>
        <strain evidence="2 3">CCM 2812</strain>
    </source>
</reference>
<accession>A0ABT9G3B7</accession>
<protein>
    <recommendedName>
        <fullName evidence="4">Carboxypeptidase regulatory-like domain-containing protein</fullName>
    </recommendedName>
</protein>
<dbReference type="EMBL" id="JAUZEE010000004">
    <property type="protein sequence ID" value="MDP4300989.1"/>
    <property type="molecule type" value="Genomic_DNA"/>
</dbReference>
<comment type="caution">
    <text evidence="2">The sequence shown here is derived from an EMBL/GenBank/DDBJ whole genome shotgun (WGS) entry which is preliminary data.</text>
</comment>
<feature type="signal peptide" evidence="1">
    <location>
        <begin position="1"/>
        <end position="21"/>
    </location>
</feature>
<gene>
    <name evidence="2" type="ORF">Q8X39_10115</name>
</gene>
<dbReference type="Proteomes" id="UP001235760">
    <property type="component" value="Unassembled WGS sequence"/>
</dbReference>
<proteinExistence type="predicted"/>
<dbReference type="RefSeq" id="WP_305749536.1">
    <property type="nucleotide sequence ID" value="NZ_JAUZEE010000004.1"/>
</dbReference>
<sequence>MNTSIWHRTPIWRAVCTTALAIGLSACGGGNDSKSPDTTTQPGKVSLTGVVSKGVMVGADVKAYAVKADGSVDRSTALASVLSTAGGAYTLPAFELASGTPVVVEVSVNASTTHVDELQGNTTLPTGMTLRAAVVPNVVGNQITPRRVSLTPFTEMAVKAAEKSSAKLSTTNIAQANSTMQQLLGFDPVGTEIKPLATNLSVEEQAYQVVLTATSQLARDEALGCSDTQAGARIQCVVERLTESTRLDTVELTDVGNVDVTAAFRAAVTTTVGSTPFKEAEVTLTTVDTLLNKLDCALTDTCAAVAPSTVAPIAAAKAMFAGLRTDMSGLFTRGGVAGTGELNLQAQKFQAAARAVQQPVNLASRDLQALQLGIRLYQDYHAGTTTSNSRNAGVGDVIGIETLEAPGRPSTWHGTTSYPAVGCTLYEDDKTSIPATSKATARFVGCRATYWVHVTRTFNQPAGPAGTMKAEEARHGFTLTPPAADGEPFTYAASASRRTRVWTGCTDVFLTATSCQSLEDVKALRVNFPTNADNTATGFQGSVQVATVNALTLAGELPGAFTEDGTSLLNHHHRWDIQAVASSVQPVLDIVGQVDVFNDASQVVAGTLLLEPGTRLNGLAVSATGSKPTTGQDAKVGLGSGNLNVSWATPTARLSGNLTGSTPVWDRSGTRHVVQNTLFSGVLSSRSDASASWTEVITGKFEANASGYADHDASQPLTAANTYQQTMAFGGLVQASARPTLRLVLTGSKPAHLREPTVITGSVRTEQAGVARQVLQISAARGSDQRLRVTLSEATSGLSMRVVTGEGQSQLLHDQSLIGTLDHANGRMTYVNGDFESLDIGL</sequence>
<name>A0ABT9G3B7_LEPDI</name>
<feature type="chain" id="PRO_5047532354" description="Carboxypeptidase regulatory-like domain-containing protein" evidence="1">
    <location>
        <begin position="22"/>
        <end position="842"/>
    </location>
</feature>
<evidence type="ECO:0000256" key="1">
    <source>
        <dbReference type="SAM" id="SignalP"/>
    </source>
</evidence>
<keyword evidence="1" id="KW-0732">Signal</keyword>
<evidence type="ECO:0000313" key="2">
    <source>
        <dbReference type="EMBL" id="MDP4300989.1"/>
    </source>
</evidence>
<evidence type="ECO:0008006" key="4">
    <source>
        <dbReference type="Google" id="ProtNLM"/>
    </source>
</evidence>